<evidence type="ECO:0000313" key="2">
    <source>
        <dbReference type="Proteomes" id="UP001589797"/>
    </source>
</evidence>
<keyword evidence="1" id="KW-0131">Cell cycle</keyword>
<comment type="caution">
    <text evidence="1">The sequence shown here is derived from an EMBL/GenBank/DDBJ whole genome shotgun (WGS) entry which is preliminary data.</text>
</comment>
<dbReference type="EMBL" id="JBHLWI010000022">
    <property type="protein sequence ID" value="MFC0262683.1"/>
    <property type="molecule type" value="Genomic_DNA"/>
</dbReference>
<dbReference type="GO" id="GO:0051301">
    <property type="term" value="P:cell division"/>
    <property type="evidence" value="ECO:0007669"/>
    <property type="project" value="UniProtKB-KW"/>
</dbReference>
<organism evidence="1 2">
    <name type="scientific">Fontibacter flavus</name>
    <dbReference type="NCBI Taxonomy" id="654838"/>
    <lineage>
        <taxon>Bacteria</taxon>
        <taxon>Pseudomonadati</taxon>
        <taxon>Bacteroidota</taxon>
        <taxon>Cytophagia</taxon>
        <taxon>Cytophagales</taxon>
        <taxon>Cyclobacteriaceae</taxon>
        <taxon>Fontibacter</taxon>
    </lineage>
</organism>
<reference evidence="1 2" key="1">
    <citation type="submission" date="2024-09" db="EMBL/GenBank/DDBJ databases">
        <authorList>
            <person name="Sun Q."/>
            <person name="Mori K."/>
        </authorList>
    </citation>
    <scope>NUCLEOTIDE SEQUENCE [LARGE SCALE GENOMIC DNA]</scope>
    <source>
        <strain evidence="1 2">CCM 7650</strain>
    </source>
</reference>
<accession>A0ABV6FS43</accession>
<evidence type="ECO:0000313" key="1">
    <source>
        <dbReference type="EMBL" id="MFC0262683.1"/>
    </source>
</evidence>
<keyword evidence="2" id="KW-1185">Reference proteome</keyword>
<protein>
    <submittedName>
        <fullName evidence="1">Cell division protein FtsQ/DivIB</fullName>
    </submittedName>
</protein>
<keyword evidence="1" id="KW-0132">Cell division</keyword>
<proteinExistence type="predicted"/>
<dbReference type="RefSeq" id="WP_382387128.1">
    <property type="nucleotide sequence ID" value="NZ_JBHLWI010000022.1"/>
</dbReference>
<name>A0ABV6FS43_9BACT</name>
<dbReference type="Proteomes" id="UP001589797">
    <property type="component" value="Unassembled WGS sequence"/>
</dbReference>
<gene>
    <name evidence="1" type="ORF">ACFFIP_08315</name>
</gene>
<sequence length="252" mass="28682">MKKVRFKKSFLFSVLVLVLVVFIGFIEKKTSERRFNDIEIHVKAVSDVYFVDENEILKSLKAEFPNLKTGVMLSELNLNAIEKKVESHPFVKNAEAFGDQKGNVRVDIEQHVPIARITRPRAADGYISSEGLILPTSAKYTSRVLILYGNYAESLLSVGDLSTAYPELMALIQFIGEDPFWKAQITELEIAKKGDIKLHQQVGKQVIEFGDANEIEEKFNKINLFYEQILPTKGWNTYSRVSVKYKGQIVCE</sequence>